<comment type="caution">
    <text evidence="3">The sequence shown here is derived from an EMBL/GenBank/DDBJ whole genome shotgun (WGS) entry which is preliminary data.</text>
</comment>
<dbReference type="EMBL" id="JAACJN010000125">
    <property type="protein sequence ID" value="KAF5369735.1"/>
    <property type="molecule type" value="Genomic_DNA"/>
</dbReference>
<evidence type="ECO:0008006" key="5">
    <source>
        <dbReference type="Google" id="ProtNLM"/>
    </source>
</evidence>
<organism evidence="3 4">
    <name type="scientific">Collybiopsis confluens</name>
    <dbReference type="NCBI Taxonomy" id="2823264"/>
    <lineage>
        <taxon>Eukaryota</taxon>
        <taxon>Fungi</taxon>
        <taxon>Dikarya</taxon>
        <taxon>Basidiomycota</taxon>
        <taxon>Agaricomycotina</taxon>
        <taxon>Agaricomycetes</taxon>
        <taxon>Agaricomycetidae</taxon>
        <taxon>Agaricales</taxon>
        <taxon>Marasmiineae</taxon>
        <taxon>Omphalotaceae</taxon>
        <taxon>Collybiopsis</taxon>
    </lineage>
</organism>
<reference evidence="3 4" key="1">
    <citation type="journal article" date="2020" name="ISME J.">
        <title>Uncovering the hidden diversity of litter-decomposition mechanisms in mushroom-forming fungi.</title>
        <authorList>
            <person name="Floudas D."/>
            <person name="Bentzer J."/>
            <person name="Ahren D."/>
            <person name="Johansson T."/>
            <person name="Persson P."/>
            <person name="Tunlid A."/>
        </authorList>
    </citation>
    <scope>NUCLEOTIDE SEQUENCE [LARGE SCALE GENOMIC DNA]</scope>
    <source>
        <strain evidence="3 4">CBS 406.79</strain>
    </source>
</reference>
<dbReference type="OrthoDB" id="2692435at2759"/>
<dbReference type="Proteomes" id="UP000518752">
    <property type="component" value="Unassembled WGS sequence"/>
</dbReference>
<evidence type="ECO:0000313" key="4">
    <source>
        <dbReference type="Proteomes" id="UP000518752"/>
    </source>
</evidence>
<evidence type="ECO:0000259" key="1">
    <source>
        <dbReference type="Pfam" id="PF13976"/>
    </source>
</evidence>
<feature type="domain" description="Retrovirus-related Pol polyprotein from transposon TNT 1-94-like beta-barrel" evidence="2">
    <location>
        <begin position="337"/>
        <end position="418"/>
    </location>
</feature>
<sequence>MASNGAIPPSIPEVPDDQKFDGGICLAWKPVERKILNALKNAGLVGYTDGSIPQPPLTTSPTRPDATPVYSITPSREEWQFRNDRAKGTIESYISDLPSLVTDVDKKNALETMEALINEFGKTDDMRKVHTMTRLRNHVYRDPSVPLEEFFQNFRDLRKSAIEAGNDVPDILSRELLLAAFPTTEFDTIMQNIMANPSTFRTPASIIQHITYQHSRSENRPDAAVSGDSLPKANHAALLTRIEQLEKLLAARPTSSANSVQSPEKRCTNPNCLRVGHVAEECFRKGGGKEGQYPAWWKGKKDSRIVVPAANATTASIGEMPQYYALAASEENSGTCADSGASDHFFKNRSDFVTYMPCSQTCQSSEASTTLKVIGYGQATKTFVHNGKDITITFDHALHTPNISSDLISISKLDGKGCQILFGKGIAKFYLPDGTHFLTGYGQNGLYKLKEKVKAPTSAYVAKSRSLHKPVDLAGWHKRFGHAGISRIVIAIQRKLLDGLVIKGSTDPTHLRECDPCHMGKAKRRPFDAITTRTTKRLARVHVDLTGPM</sequence>
<dbReference type="InterPro" id="IPR054722">
    <property type="entry name" value="PolX-like_BBD"/>
</dbReference>
<dbReference type="InterPro" id="IPR025724">
    <property type="entry name" value="GAG-pre-integrase_dom"/>
</dbReference>
<accession>A0A8H5GS09</accession>
<protein>
    <recommendedName>
        <fullName evidence="5">GAG-pre-integrase domain-containing protein</fullName>
    </recommendedName>
</protein>
<name>A0A8H5GS09_9AGAR</name>
<gene>
    <name evidence="3" type="ORF">D9757_011985</name>
</gene>
<dbReference type="AlphaFoldDB" id="A0A8H5GS09"/>
<keyword evidence="4" id="KW-1185">Reference proteome</keyword>
<feature type="domain" description="GAG-pre-integrase" evidence="1">
    <location>
        <begin position="445"/>
        <end position="521"/>
    </location>
</feature>
<proteinExistence type="predicted"/>
<dbReference type="Pfam" id="PF13976">
    <property type="entry name" value="gag_pre-integrs"/>
    <property type="match status" value="1"/>
</dbReference>
<evidence type="ECO:0000313" key="3">
    <source>
        <dbReference type="EMBL" id="KAF5369735.1"/>
    </source>
</evidence>
<evidence type="ECO:0000259" key="2">
    <source>
        <dbReference type="Pfam" id="PF22936"/>
    </source>
</evidence>
<dbReference type="Pfam" id="PF22936">
    <property type="entry name" value="Pol_BBD"/>
    <property type="match status" value="1"/>
</dbReference>